<evidence type="ECO:0000313" key="1">
    <source>
        <dbReference type="EMBL" id="SFJ27419.1"/>
    </source>
</evidence>
<accession>A0A1I3Q118</accession>
<gene>
    <name evidence="1" type="ORF">SAMN05216429_101375</name>
</gene>
<dbReference type="OrthoDB" id="5600572at2"/>
<dbReference type="Proteomes" id="UP000199445">
    <property type="component" value="Unassembled WGS sequence"/>
</dbReference>
<proteinExistence type="predicted"/>
<protein>
    <submittedName>
        <fullName evidence="1">TIGR02647 family protein</fullName>
    </submittedName>
</protein>
<evidence type="ECO:0000313" key="2">
    <source>
        <dbReference type="Proteomes" id="UP000199445"/>
    </source>
</evidence>
<name>A0A1I3Q118_9GAMM</name>
<keyword evidence="2" id="KW-1185">Reference proteome</keyword>
<dbReference type="EMBL" id="FOSC01000001">
    <property type="protein sequence ID" value="SFJ27419.1"/>
    <property type="molecule type" value="Genomic_DNA"/>
</dbReference>
<dbReference type="Pfam" id="PF18918">
    <property type="entry name" value="DUF5669"/>
    <property type="match status" value="1"/>
</dbReference>
<reference evidence="1 2" key="1">
    <citation type="submission" date="2016-10" db="EMBL/GenBank/DDBJ databases">
        <authorList>
            <person name="de Groot N.N."/>
        </authorList>
    </citation>
    <scope>NUCLEOTIDE SEQUENCE [LARGE SCALE GENOMIC DNA]</scope>
    <source>
        <strain evidence="1 2">IBRC-M 10445</strain>
    </source>
</reference>
<dbReference type="InterPro" id="IPR013468">
    <property type="entry name" value="CHP02647"/>
</dbReference>
<organism evidence="1 2">
    <name type="scientific">Marinobacter persicus</name>
    <dbReference type="NCBI Taxonomy" id="930118"/>
    <lineage>
        <taxon>Bacteria</taxon>
        <taxon>Pseudomonadati</taxon>
        <taxon>Pseudomonadota</taxon>
        <taxon>Gammaproteobacteria</taxon>
        <taxon>Pseudomonadales</taxon>
        <taxon>Marinobacteraceae</taxon>
        <taxon>Marinobacter</taxon>
    </lineage>
</organism>
<dbReference type="RefSeq" id="WP_091700851.1">
    <property type="nucleotide sequence ID" value="NZ_BMYN01000011.1"/>
</dbReference>
<dbReference type="AlphaFoldDB" id="A0A1I3Q118"/>
<sequence>MPFSPNHLAELNLLSQFPSTSTQEGIKVHEHSAAPETVQAAQALFSKGLISQKDGGYLTPLGCEAVELTQKLQSLLSGE</sequence>
<dbReference type="NCBIfam" id="TIGR02647">
    <property type="entry name" value="DNA"/>
    <property type="match status" value="1"/>
</dbReference>